<evidence type="ECO:0000313" key="8">
    <source>
        <dbReference type="EMBL" id="KAF0765129.1"/>
    </source>
</evidence>
<dbReference type="GO" id="GO:0005789">
    <property type="term" value="C:endoplasmic reticulum membrane"/>
    <property type="evidence" value="ECO:0007669"/>
    <property type="project" value="InterPro"/>
</dbReference>
<gene>
    <name evidence="8" type="ORF">FWK35_00019382</name>
</gene>
<evidence type="ECO:0000256" key="5">
    <source>
        <dbReference type="ARBA" id="ARBA00023136"/>
    </source>
</evidence>
<organism evidence="8 9">
    <name type="scientific">Aphis craccivora</name>
    <name type="common">Cowpea aphid</name>
    <dbReference type="NCBI Taxonomy" id="307492"/>
    <lineage>
        <taxon>Eukaryota</taxon>
        <taxon>Metazoa</taxon>
        <taxon>Ecdysozoa</taxon>
        <taxon>Arthropoda</taxon>
        <taxon>Hexapoda</taxon>
        <taxon>Insecta</taxon>
        <taxon>Pterygota</taxon>
        <taxon>Neoptera</taxon>
        <taxon>Paraneoptera</taxon>
        <taxon>Hemiptera</taxon>
        <taxon>Sternorrhyncha</taxon>
        <taxon>Aphidomorpha</taxon>
        <taxon>Aphidoidea</taxon>
        <taxon>Aphididae</taxon>
        <taxon>Aphidini</taxon>
        <taxon>Aphis</taxon>
        <taxon>Aphis</taxon>
    </lineage>
</organism>
<protein>
    <submittedName>
        <fullName evidence="8">Dual oxidase maturation factor 1</fullName>
    </submittedName>
</protein>
<evidence type="ECO:0000256" key="1">
    <source>
        <dbReference type="ARBA" id="ARBA00004141"/>
    </source>
</evidence>
<evidence type="ECO:0000256" key="4">
    <source>
        <dbReference type="ARBA" id="ARBA00022989"/>
    </source>
</evidence>
<accession>A0A6G0Z389</accession>
<dbReference type="GO" id="GO:0015031">
    <property type="term" value="P:protein transport"/>
    <property type="evidence" value="ECO:0007669"/>
    <property type="project" value="InterPro"/>
</dbReference>
<reference evidence="8 9" key="1">
    <citation type="submission" date="2019-08" db="EMBL/GenBank/DDBJ databases">
        <title>Whole genome of Aphis craccivora.</title>
        <authorList>
            <person name="Voronova N.V."/>
            <person name="Shulinski R.S."/>
            <person name="Bandarenka Y.V."/>
            <person name="Zhorov D.G."/>
            <person name="Warner D."/>
        </authorList>
    </citation>
    <scope>NUCLEOTIDE SEQUENCE [LARGE SCALE GENOMIC DNA]</scope>
    <source>
        <strain evidence="8">180601</strain>
        <tissue evidence="8">Whole Body</tissue>
    </source>
</reference>
<keyword evidence="9" id="KW-1185">Reference proteome</keyword>
<dbReference type="PANTHER" id="PTHR31158">
    <property type="entry name" value="DUAL OXIDASE 2"/>
    <property type="match status" value="1"/>
</dbReference>
<comment type="caution">
    <text evidence="8">The sequence shown here is derived from an EMBL/GenBank/DDBJ whole genome shotgun (WGS) entry which is preliminary data.</text>
</comment>
<dbReference type="PANTHER" id="PTHR31158:SF10">
    <property type="entry name" value="LD27791P"/>
    <property type="match status" value="1"/>
</dbReference>
<dbReference type="AlphaFoldDB" id="A0A6G0Z389"/>
<evidence type="ECO:0000256" key="6">
    <source>
        <dbReference type="ARBA" id="ARBA00023180"/>
    </source>
</evidence>
<evidence type="ECO:0000256" key="3">
    <source>
        <dbReference type="ARBA" id="ARBA00022692"/>
    </source>
</evidence>
<comment type="subcellular location">
    <subcellularLocation>
        <location evidence="1">Membrane</location>
        <topology evidence="1">Multi-pass membrane protein</topology>
    </subcellularLocation>
</comment>
<name>A0A6G0Z389_APHCR</name>
<dbReference type="EMBL" id="VUJU01001478">
    <property type="protein sequence ID" value="KAF0765129.1"/>
    <property type="molecule type" value="Genomic_DNA"/>
</dbReference>
<feature type="transmembrane region" description="Helical" evidence="7">
    <location>
        <begin position="25"/>
        <end position="46"/>
    </location>
</feature>
<dbReference type="InterPro" id="IPR018469">
    <property type="entry name" value="Dual_oxidase_maturation_fac"/>
</dbReference>
<comment type="similarity">
    <text evidence="2">Belongs to the DUOXA family.</text>
</comment>
<evidence type="ECO:0000313" key="9">
    <source>
        <dbReference type="Proteomes" id="UP000478052"/>
    </source>
</evidence>
<dbReference type="Proteomes" id="UP000478052">
    <property type="component" value="Unassembled WGS sequence"/>
</dbReference>
<keyword evidence="4 7" id="KW-1133">Transmembrane helix</keyword>
<keyword evidence="5 7" id="KW-0472">Membrane</keyword>
<keyword evidence="3 7" id="KW-0812">Transmembrane</keyword>
<proteinExistence type="inferred from homology"/>
<dbReference type="Pfam" id="PF10204">
    <property type="entry name" value="DuoxA"/>
    <property type="match status" value="1"/>
</dbReference>
<dbReference type="OrthoDB" id="10042652at2759"/>
<keyword evidence="6" id="KW-0325">Glycoprotein</keyword>
<evidence type="ECO:0000256" key="2">
    <source>
        <dbReference type="ARBA" id="ARBA00009816"/>
    </source>
</evidence>
<sequence>MKWLRSDGGPMFYGYSNRTPVTGDVQMITTCLVFGTIFTAFLIIFPGVRKERFTTFTTVTLSLFVGNVILSSIKNYNGRSCDSYRHLVVGHSRSCRC</sequence>
<evidence type="ECO:0000256" key="7">
    <source>
        <dbReference type="SAM" id="Phobius"/>
    </source>
</evidence>